<comment type="caution">
    <text evidence="1">The sequence shown here is derived from an EMBL/GenBank/DDBJ whole genome shotgun (WGS) entry which is preliminary data.</text>
</comment>
<name>A0A8X7BMU5_9ARAC</name>
<dbReference type="EMBL" id="BMAV01000564">
    <property type="protein sequence ID" value="GFY37936.1"/>
    <property type="molecule type" value="Genomic_DNA"/>
</dbReference>
<gene>
    <name evidence="1" type="ORF">TNIN_486931</name>
</gene>
<reference evidence="1" key="1">
    <citation type="submission" date="2020-08" db="EMBL/GenBank/DDBJ databases">
        <title>Multicomponent nature underlies the extraordinary mechanical properties of spider dragline silk.</title>
        <authorList>
            <person name="Kono N."/>
            <person name="Nakamura H."/>
            <person name="Mori M."/>
            <person name="Yoshida Y."/>
            <person name="Ohtoshi R."/>
            <person name="Malay A.D."/>
            <person name="Moran D.A.P."/>
            <person name="Tomita M."/>
            <person name="Numata K."/>
            <person name="Arakawa K."/>
        </authorList>
    </citation>
    <scope>NUCLEOTIDE SEQUENCE</scope>
</reference>
<evidence type="ECO:0000313" key="2">
    <source>
        <dbReference type="Proteomes" id="UP000886998"/>
    </source>
</evidence>
<dbReference type="OrthoDB" id="7542570at2759"/>
<dbReference type="Proteomes" id="UP000886998">
    <property type="component" value="Unassembled WGS sequence"/>
</dbReference>
<proteinExistence type="predicted"/>
<keyword evidence="2" id="KW-1185">Reference proteome</keyword>
<accession>A0A8X7BMU5</accession>
<protein>
    <submittedName>
        <fullName evidence="1">Uncharacterized protein</fullName>
    </submittedName>
</protein>
<organism evidence="1 2">
    <name type="scientific">Trichonephila inaurata madagascariensis</name>
    <dbReference type="NCBI Taxonomy" id="2747483"/>
    <lineage>
        <taxon>Eukaryota</taxon>
        <taxon>Metazoa</taxon>
        <taxon>Ecdysozoa</taxon>
        <taxon>Arthropoda</taxon>
        <taxon>Chelicerata</taxon>
        <taxon>Arachnida</taxon>
        <taxon>Araneae</taxon>
        <taxon>Araneomorphae</taxon>
        <taxon>Entelegynae</taxon>
        <taxon>Araneoidea</taxon>
        <taxon>Nephilidae</taxon>
        <taxon>Trichonephila</taxon>
        <taxon>Trichonephila inaurata</taxon>
    </lineage>
</organism>
<sequence length="111" mass="12879">MQQTCFFQSDIEEKRFADVTKVNKTTKALSSITRDEFKQCFEKWNERLYISLLMQVEITLKGVKALRRDIGRQLSVGGIFPKLDNWNHRRSNTGKITAGVSWLICSFRMGS</sequence>
<dbReference type="AlphaFoldDB" id="A0A8X7BMU5"/>
<evidence type="ECO:0000313" key="1">
    <source>
        <dbReference type="EMBL" id="GFY37936.1"/>
    </source>
</evidence>